<accession>A0A3A1P4N8</accession>
<dbReference type="Pfam" id="PF00067">
    <property type="entry name" value="p450"/>
    <property type="match status" value="1"/>
</dbReference>
<reference evidence="2 3" key="1">
    <citation type="submission" date="2018-08" db="EMBL/GenBank/DDBJ databases">
        <title>Erythrobacter zhengii sp.nov., a bacterium isolated from deep-sea sediment.</title>
        <authorList>
            <person name="Fang C."/>
            <person name="Wu Y.-H."/>
            <person name="Sun C."/>
            <person name="Wang H."/>
            <person name="Cheng H."/>
            <person name="Meng F.-X."/>
            <person name="Wang C.-S."/>
            <person name="Xu X.-W."/>
        </authorList>
    </citation>
    <scope>NUCLEOTIDE SEQUENCE [LARGE SCALE GENOMIC DNA]</scope>
    <source>
        <strain evidence="2 3">CCTCC AB 2015396</strain>
    </source>
</reference>
<dbReference type="GO" id="GO:0004497">
    <property type="term" value="F:monooxygenase activity"/>
    <property type="evidence" value="ECO:0007669"/>
    <property type="project" value="InterPro"/>
</dbReference>
<dbReference type="GO" id="GO:0020037">
    <property type="term" value="F:heme binding"/>
    <property type="evidence" value="ECO:0007669"/>
    <property type="project" value="InterPro"/>
</dbReference>
<dbReference type="SUPFAM" id="SSF48264">
    <property type="entry name" value="Cytochrome P450"/>
    <property type="match status" value="1"/>
</dbReference>
<proteinExistence type="inferred from homology"/>
<comment type="similarity">
    <text evidence="1">Belongs to the cytochrome P450 family.</text>
</comment>
<dbReference type="GO" id="GO:0016705">
    <property type="term" value="F:oxidoreductase activity, acting on paired donors, with incorporation or reduction of molecular oxygen"/>
    <property type="evidence" value="ECO:0007669"/>
    <property type="project" value="InterPro"/>
</dbReference>
<dbReference type="EMBL" id="QXFM01000102">
    <property type="protein sequence ID" value="RIV84856.1"/>
    <property type="molecule type" value="Genomic_DNA"/>
</dbReference>
<keyword evidence="3" id="KW-1185">Reference proteome</keyword>
<dbReference type="PANTHER" id="PTHR46696">
    <property type="entry name" value="P450, PUTATIVE (EUROFUNG)-RELATED"/>
    <property type="match status" value="1"/>
</dbReference>
<dbReference type="Gene3D" id="1.10.630.10">
    <property type="entry name" value="Cytochrome P450"/>
    <property type="match status" value="1"/>
</dbReference>
<dbReference type="PANTHER" id="PTHR46696:SF1">
    <property type="entry name" value="CYTOCHROME P450 YJIB-RELATED"/>
    <property type="match status" value="1"/>
</dbReference>
<organism evidence="2 3">
    <name type="scientific">Aurantiacibacter xanthus</name>
    <dbReference type="NCBI Taxonomy" id="1784712"/>
    <lineage>
        <taxon>Bacteria</taxon>
        <taxon>Pseudomonadati</taxon>
        <taxon>Pseudomonadota</taxon>
        <taxon>Alphaproteobacteria</taxon>
        <taxon>Sphingomonadales</taxon>
        <taxon>Erythrobacteraceae</taxon>
        <taxon>Aurantiacibacter</taxon>
    </lineage>
</organism>
<dbReference type="InterPro" id="IPR001128">
    <property type="entry name" value="Cyt_P450"/>
</dbReference>
<dbReference type="InterPro" id="IPR002397">
    <property type="entry name" value="Cyt_P450_B"/>
</dbReference>
<dbReference type="Proteomes" id="UP000265366">
    <property type="component" value="Unassembled WGS sequence"/>
</dbReference>
<evidence type="ECO:0000313" key="3">
    <source>
        <dbReference type="Proteomes" id="UP000265366"/>
    </source>
</evidence>
<evidence type="ECO:0000313" key="2">
    <source>
        <dbReference type="EMBL" id="RIV84856.1"/>
    </source>
</evidence>
<sequence length="403" mass="44285">MATQPSGSPPTTDIDLFADETLLDPYESYRTWRDAGPAVWSTRHEVWILSRFDDVKRALADNETYISGKGVGLYGPANEALEGTVIASDPPEHGALRRVLADRMSPRGIRALQPEVEAAANSLVDSIVAKGSFDAMPDLARKFPLMVMADLIGLPGDDHGSLLGWADAGFNTFGPANDRAVSSMPIVGEMFGYIASLDADPSKLREGSMGREIYEASERGELKFEQCGRLMAAYLMAGLDTTISSIANAVWLFGRNPEQWTIARSDPARIPHVYNEILRIESPVQTFRRTLTKDVQLGDALMREGDAVLLLYGSANRDERHWQDPDKFDVRRRSADHLALGFGIHNCAGQGVARLEAHSLLAALARKVERFEVGTPKRHLNNLIRNFDSLPVTLVPAAEMENA</sequence>
<dbReference type="PRINTS" id="PR00359">
    <property type="entry name" value="BP450"/>
</dbReference>
<dbReference type="RefSeq" id="WP_022684063.1">
    <property type="nucleotide sequence ID" value="NZ_QXFM01000102.1"/>
</dbReference>
<dbReference type="GO" id="GO:0005506">
    <property type="term" value="F:iron ion binding"/>
    <property type="evidence" value="ECO:0007669"/>
    <property type="project" value="InterPro"/>
</dbReference>
<dbReference type="OrthoDB" id="5522954at2"/>
<dbReference type="InterPro" id="IPR036396">
    <property type="entry name" value="Cyt_P450_sf"/>
</dbReference>
<protein>
    <submittedName>
        <fullName evidence="2">Cytochrome P450</fullName>
    </submittedName>
</protein>
<gene>
    <name evidence="2" type="ORF">D2V17_11320</name>
</gene>
<comment type="caution">
    <text evidence="2">The sequence shown here is derived from an EMBL/GenBank/DDBJ whole genome shotgun (WGS) entry which is preliminary data.</text>
</comment>
<dbReference type="AlphaFoldDB" id="A0A3A1P4N8"/>
<name>A0A3A1P4N8_9SPHN</name>
<evidence type="ECO:0000256" key="1">
    <source>
        <dbReference type="ARBA" id="ARBA00010617"/>
    </source>
</evidence>